<dbReference type="PATRIC" id="fig|1123384.7.peg.2023"/>
<feature type="transmembrane region" description="Helical" evidence="1">
    <location>
        <begin position="38"/>
        <end position="59"/>
    </location>
</feature>
<keyword evidence="1" id="KW-0812">Transmembrane</keyword>
<evidence type="ECO:0000256" key="1">
    <source>
        <dbReference type="SAM" id="Phobius"/>
    </source>
</evidence>
<evidence type="ECO:0000313" key="2">
    <source>
        <dbReference type="EMBL" id="AJC74916.1"/>
    </source>
</evidence>
<keyword evidence="1" id="KW-1133">Transmembrane helix</keyword>
<reference evidence="2 3" key="1">
    <citation type="submission" date="2014-01" db="EMBL/GenBank/DDBJ databases">
        <title>Genome sequencing of Thermotog hypogea.</title>
        <authorList>
            <person name="Zhang X."/>
            <person name="Alvare G."/>
            <person name="Fristensky B."/>
            <person name="Chen L."/>
            <person name="Suen T."/>
            <person name="Chen Q."/>
            <person name="Ma K."/>
        </authorList>
    </citation>
    <scope>NUCLEOTIDE SEQUENCE [LARGE SCALE GENOMIC DNA]</scope>
    <source>
        <strain evidence="2 3">DSM 11164</strain>
    </source>
</reference>
<proteinExistence type="predicted"/>
<organism evidence="2 3">
    <name type="scientific">Pseudothermotoga hypogea DSM 11164 = NBRC 106472</name>
    <dbReference type="NCBI Taxonomy" id="1123384"/>
    <lineage>
        <taxon>Bacteria</taxon>
        <taxon>Thermotogati</taxon>
        <taxon>Thermotogota</taxon>
        <taxon>Thermotogae</taxon>
        <taxon>Thermotogales</taxon>
        <taxon>Thermotogaceae</taxon>
        <taxon>Pseudothermotoga</taxon>
    </lineage>
</organism>
<dbReference type="Proteomes" id="UP000077469">
    <property type="component" value="Chromosome"/>
</dbReference>
<dbReference type="KEGG" id="phy:AJ81_10085"/>
<keyword evidence="3" id="KW-1185">Reference proteome</keyword>
<accession>A0A0X1KUK5</accession>
<dbReference type="PaxDb" id="1123384-AJ81_10085"/>
<keyword evidence="1" id="KW-0472">Membrane</keyword>
<name>A0A0X1KUK5_9THEM</name>
<sequence>MGGTFLSADAWFCSFHQILHALTGAAYGLAFTYGMMGLSAPTFFVSVLLFFNLVNIVFVQLKIQRGSRKVSFTFAELKTHRMLVA</sequence>
<protein>
    <submittedName>
        <fullName evidence="2">Uncharacterized protein</fullName>
    </submittedName>
</protein>
<gene>
    <name evidence="2" type="ORF">AJ81_10085</name>
</gene>
<dbReference type="EMBL" id="CP007141">
    <property type="protein sequence ID" value="AJC74916.1"/>
    <property type="molecule type" value="Genomic_DNA"/>
</dbReference>
<evidence type="ECO:0000313" key="3">
    <source>
        <dbReference type="Proteomes" id="UP000077469"/>
    </source>
</evidence>
<dbReference type="AlphaFoldDB" id="A0A0X1KUK5"/>